<evidence type="ECO:0000313" key="2">
    <source>
        <dbReference type="Proteomes" id="UP001151699"/>
    </source>
</evidence>
<dbReference type="EMBL" id="WJQU01002805">
    <property type="protein sequence ID" value="KAJ6630195.1"/>
    <property type="molecule type" value="Genomic_DNA"/>
</dbReference>
<dbReference type="Proteomes" id="UP001151699">
    <property type="component" value="Unassembled WGS sequence"/>
</dbReference>
<proteinExistence type="predicted"/>
<name>A0A9Q0RUL0_9DIPT</name>
<accession>A0A9Q0RUL0</accession>
<dbReference type="OrthoDB" id="10092280at2759"/>
<sequence>LNSFLVSHFLHSQLKTNSVIIDCVGGSVEELRNCGGLLVGSFGPRPKEGDEIGILAVFEGSASCTKQSAIPDDVGRTPVTFTGIEGDWKLINFHTNGAPLDLPCGVTSKISKKETDKYNWFVKVVNGMRCNLSKLEMIKRLLPGHALTLHLNLLLEILSNKKHYMSNNRSATCTKQSAIPDDVGRTPVTFTGIEGDWKLVNFQTNGAPLDLPRRVTSKISKNETDKYNWFVKVVNNMRCNLSKVDGAWKTSPVASTLMLGPKECMNVEHLTMAQWITDGSIGFTVDGNVVTLADPNYDDCFFNAMWQEGDGVSSGKHYWKIQFPTLASSADDFESTPVTIEADWKLVNLQTNGTPLDIPCEFEMIKRLLLGHALALNLLLEIHFSLSLAKEWSCRYSRHSLN</sequence>
<gene>
    <name evidence="1" type="ORF">Bhyg_16096</name>
</gene>
<comment type="caution">
    <text evidence="1">The sequence shown here is derived from an EMBL/GenBank/DDBJ whole genome shotgun (WGS) entry which is preliminary data.</text>
</comment>
<protein>
    <submittedName>
        <fullName evidence="1">Uncharacterized protein</fullName>
    </submittedName>
</protein>
<evidence type="ECO:0000313" key="1">
    <source>
        <dbReference type="EMBL" id="KAJ6630195.1"/>
    </source>
</evidence>
<dbReference type="AlphaFoldDB" id="A0A9Q0RUL0"/>
<feature type="non-terminal residue" evidence="1">
    <location>
        <position position="1"/>
    </location>
</feature>
<feature type="non-terminal residue" evidence="1">
    <location>
        <position position="402"/>
    </location>
</feature>
<organism evidence="1 2">
    <name type="scientific">Pseudolycoriella hygida</name>
    <dbReference type="NCBI Taxonomy" id="35572"/>
    <lineage>
        <taxon>Eukaryota</taxon>
        <taxon>Metazoa</taxon>
        <taxon>Ecdysozoa</taxon>
        <taxon>Arthropoda</taxon>
        <taxon>Hexapoda</taxon>
        <taxon>Insecta</taxon>
        <taxon>Pterygota</taxon>
        <taxon>Neoptera</taxon>
        <taxon>Endopterygota</taxon>
        <taxon>Diptera</taxon>
        <taxon>Nematocera</taxon>
        <taxon>Sciaroidea</taxon>
        <taxon>Sciaridae</taxon>
        <taxon>Pseudolycoriella</taxon>
    </lineage>
</organism>
<reference evidence="1" key="1">
    <citation type="submission" date="2022-07" db="EMBL/GenBank/DDBJ databases">
        <authorList>
            <person name="Trinca V."/>
            <person name="Uliana J.V.C."/>
            <person name="Torres T.T."/>
            <person name="Ward R.J."/>
            <person name="Monesi N."/>
        </authorList>
    </citation>
    <scope>NUCLEOTIDE SEQUENCE</scope>
    <source>
        <strain evidence="1">HSMRA1968</strain>
        <tissue evidence="1">Whole embryos</tissue>
    </source>
</reference>
<keyword evidence="2" id="KW-1185">Reference proteome</keyword>